<organism evidence="1 2">
    <name type="scientific">Roseisalinus antarcticus</name>
    <dbReference type="NCBI Taxonomy" id="254357"/>
    <lineage>
        <taxon>Bacteria</taxon>
        <taxon>Pseudomonadati</taxon>
        <taxon>Pseudomonadota</taxon>
        <taxon>Alphaproteobacteria</taxon>
        <taxon>Rhodobacterales</taxon>
        <taxon>Roseobacteraceae</taxon>
        <taxon>Roseisalinus</taxon>
    </lineage>
</organism>
<evidence type="ECO:0008006" key="3">
    <source>
        <dbReference type="Google" id="ProtNLM"/>
    </source>
</evidence>
<evidence type="ECO:0000313" key="2">
    <source>
        <dbReference type="Proteomes" id="UP000193900"/>
    </source>
</evidence>
<reference evidence="1 2" key="1">
    <citation type="submission" date="2017-03" db="EMBL/GenBank/DDBJ databases">
        <authorList>
            <person name="Afonso C.L."/>
            <person name="Miller P.J."/>
            <person name="Scott M.A."/>
            <person name="Spackman E."/>
            <person name="Goraichik I."/>
            <person name="Dimitrov K.M."/>
            <person name="Suarez D.L."/>
            <person name="Swayne D.E."/>
        </authorList>
    </citation>
    <scope>NUCLEOTIDE SEQUENCE [LARGE SCALE GENOMIC DNA]</scope>
    <source>
        <strain evidence="1 2">CECT 7023</strain>
    </source>
</reference>
<dbReference type="AlphaFoldDB" id="A0A1Y5U1L9"/>
<dbReference type="GO" id="GO:0016788">
    <property type="term" value="F:hydrolase activity, acting on ester bonds"/>
    <property type="evidence" value="ECO:0007669"/>
    <property type="project" value="UniProtKB-ARBA"/>
</dbReference>
<accession>A0A1Y5U1L9</accession>
<keyword evidence="2" id="KW-1185">Reference proteome</keyword>
<protein>
    <recommendedName>
        <fullName evidence="3">SGNH hydrolase-type esterase domain-containing protein</fullName>
    </recommendedName>
</protein>
<dbReference type="Gene3D" id="3.40.50.1110">
    <property type="entry name" value="SGNH hydrolase"/>
    <property type="match status" value="1"/>
</dbReference>
<dbReference type="Proteomes" id="UP000193900">
    <property type="component" value="Unassembled WGS sequence"/>
</dbReference>
<dbReference type="RefSeq" id="WP_085880958.1">
    <property type="nucleotide sequence ID" value="NZ_FWFZ01000046.1"/>
</dbReference>
<dbReference type="SUPFAM" id="SSF52266">
    <property type="entry name" value="SGNH hydrolase"/>
    <property type="match status" value="1"/>
</dbReference>
<gene>
    <name evidence="1" type="ORF">ROA7023_04253</name>
</gene>
<evidence type="ECO:0000313" key="1">
    <source>
        <dbReference type="EMBL" id="SLN76845.1"/>
    </source>
</evidence>
<dbReference type="InterPro" id="IPR036514">
    <property type="entry name" value="SGNH_hydro_sf"/>
</dbReference>
<sequence length="286" mass="31997">MQPVLKPRLLFRPDAVLGWRLTPDHSVQVGFRENVIQHIDRDGWRRVPNATPAKGPRVGIYGCSFTYGTGLTDEETFAARLQDARPQVRILNRGIGGHGTTQNLLQLRRDIAQGAVDAAVFAIISDHRFRNIAHPQRMRQYLSPDWYHLGVEQVPVARLDADGRARIVYHPIWQPVIRDADFHIFLPDDFMINSATLAVLDLVRETTAEAAVPLGFVLLDALDPDFSAAVRDRFPETHDISTPYDRDHTFLPRDIHPNARANALFAERLDPVVTGLCASLPGGDAP</sequence>
<dbReference type="EMBL" id="FWFZ01000046">
    <property type="protein sequence ID" value="SLN76845.1"/>
    <property type="molecule type" value="Genomic_DNA"/>
</dbReference>
<name>A0A1Y5U1L9_9RHOB</name>
<proteinExistence type="predicted"/>
<dbReference type="OrthoDB" id="1414387at2"/>